<evidence type="ECO:0000313" key="1">
    <source>
        <dbReference type="EMBL" id="ANH51109.1"/>
    </source>
</evidence>
<proteinExistence type="predicted"/>
<sequence length="105" mass="11398">MPKAIPILILSTLLGLVMALWGWGEASEARGLLKTETELRVAAEGRLSKVQSNLRTVESNNATTRLRLEQVLSTLPDRNTPPAVYNELCSRGKCAKVDSVSTPGH</sequence>
<dbReference type="Proteomes" id="UP000222360">
    <property type="component" value="Segment"/>
</dbReference>
<accession>A0A173GDI1</accession>
<keyword evidence="2" id="KW-1185">Reference proteome</keyword>
<organism evidence="1 2">
    <name type="scientific">Pseudomonas phage VSW-3</name>
    <dbReference type="NCBI Taxonomy" id="1852562"/>
    <lineage>
        <taxon>Viruses</taxon>
        <taxon>Duplodnaviria</taxon>
        <taxon>Heunggongvirae</taxon>
        <taxon>Uroviricota</taxon>
        <taxon>Caudoviricetes</taxon>
        <taxon>Autographivirales</taxon>
        <taxon>Autonotataviridae</taxon>
        <taxon>Napahaivirus</taxon>
        <taxon>Napahaivirus VSW3</taxon>
    </lineage>
</organism>
<protein>
    <submittedName>
        <fullName evidence="1">Uncharacterized protein</fullName>
    </submittedName>
</protein>
<name>A0A173GDI1_9CAUD</name>
<dbReference type="EMBL" id="KX066068">
    <property type="protein sequence ID" value="ANH51109.1"/>
    <property type="molecule type" value="Genomic_DNA"/>
</dbReference>
<evidence type="ECO:0000313" key="2">
    <source>
        <dbReference type="Proteomes" id="UP000222360"/>
    </source>
</evidence>
<reference evidence="1 2" key="1">
    <citation type="submission" date="2016-04" db="EMBL/GenBank/DDBJ databases">
        <title>Complete genome of Pseudomonas fluorescens phage VSW-3.</title>
        <authorList>
            <person name="Zhang C.-J."/>
            <person name="Wei Y.-L."/>
            <person name="Ji X.-L."/>
        </authorList>
    </citation>
    <scope>NUCLEOTIDE SEQUENCE [LARGE SCALE GENOMIC DNA]</scope>
</reference>
<gene>
    <name evidence="1" type="ORF">VSW3_33</name>
</gene>